<accession>A0A420V5G3</accession>
<dbReference type="GO" id="GO:0046491">
    <property type="term" value="P:L-methylmalonyl-CoA metabolic process"/>
    <property type="evidence" value="ECO:0007669"/>
    <property type="project" value="TreeGrafter"/>
</dbReference>
<name>A0A420V5G3_9ACTN</name>
<evidence type="ECO:0000313" key="4">
    <source>
        <dbReference type="Proteomes" id="UP000028058"/>
    </source>
</evidence>
<dbReference type="Pfam" id="PF00903">
    <property type="entry name" value="Glyoxalase"/>
    <property type="match status" value="1"/>
</dbReference>
<gene>
    <name evidence="3" type="ORF">SFRA_011670</name>
</gene>
<dbReference type="GO" id="GO:0046872">
    <property type="term" value="F:metal ion binding"/>
    <property type="evidence" value="ECO:0007669"/>
    <property type="project" value="UniProtKB-KW"/>
</dbReference>
<dbReference type="EMBL" id="JNAD02000004">
    <property type="protein sequence ID" value="RKM96677.1"/>
    <property type="molecule type" value="Genomic_DNA"/>
</dbReference>
<comment type="caution">
    <text evidence="3">The sequence shown here is derived from an EMBL/GenBank/DDBJ whole genome shotgun (WGS) entry which is preliminary data.</text>
</comment>
<dbReference type="GO" id="GO:0004493">
    <property type="term" value="F:methylmalonyl-CoA epimerase activity"/>
    <property type="evidence" value="ECO:0007669"/>
    <property type="project" value="TreeGrafter"/>
</dbReference>
<dbReference type="OrthoDB" id="115162at2"/>
<dbReference type="InterPro" id="IPR037523">
    <property type="entry name" value="VOC_core"/>
</dbReference>
<evidence type="ECO:0000259" key="2">
    <source>
        <dbReference type="PROSITE" id="PS51819"/>
    </source>
</evidence>
<dbReference type="RefSeq" id="WP_043472538.1">
    <property type="nucleotide sequence ID" value="NZ_CP134822.1"/>
</dbReference>
<protein>
    <recommendedName>
        <fullName evidence="2">VOC domain-containing protein</fullName>
    </recommendedName>
</protein>
<dbReference type="PANTHER" id="PTHR43048">
    <property type="entry name" value="METHYLMALONYL-COA EPIMERASE"/>
    <property type="match status" value="1"/>
</dbReference>
<dbReference type="InterPro" id="IPR029068">
    <property type="entry name" value="Glyas_Bleomycin-R_OHBP_Dase"/>
</dbReference>
<organism evidence="3 4">
    <name type="scientific">Streptomyces xinghaiensis</name>
    <dbReference type="NCBI Taxonomy" id="1038928"/>
    <lineage>
        <taxon>Bacteria</taxon>
        <taxon>Bacillati</taxon>
        <taxon>Actinomycetota</taxon>
        <taxon>Actinomycetes</taxon>
        <taxon>Kitasatosporales</taxon>
        <taxon>Streptomycetaceae</taxon>
        <taxon>Streptomyces</taxon>
    </lineage>
</organism>
<dbReference type="SUPFAM" id="SSF54593">
    <property type="entry name" value="Glyoxalase/Bleomycin resistance protein/Dihydroxybiphenyl dioxygenase"/>
    <property type="match status" value="1"/>
</dbReference>
<dbReference type="InterPro" id="IPR004360">
    <property type="entry name" value="Glyas_Fos-R_dOase_dom"/>
</dbReference>
<sequence>MTTFAPHHIALSVGDLDRSKAFYGYFGFRPVAEWSKSDKSLTISHLRQDDGFVLELFHYADDGARPRPAFTVGNNLPEIGVKHVGFTVPDLAATRAEIIEAGIGEVTEIARGRTLVDYFFVIDPDGMYVEVVHDARDLDPERPLLLTDAPR</sequence>
<dbReference type="Proteomes" id="UP000028058">
    <property type="component" value="Unassembled WGS sequence"/>
</dbReference>
<dbReference type="PANTHER" id="PTHR43048:SF3">
    <property type="entry name" value="METHYLMALONYL-COA EPIMERASE, MITOCHONDRIAL"/>
    <property type="match status" value="1"/>
</dbReference>
<keyword evidence="1" id="KW-0479">Metal-binding</keyword>
<keyword evidence="4" id="KW-1185">Reference proteome</keyword>
<evidence type="ECO:0000256" key="1">
    <source>
        <dbReference type="ARBA" id="ARBA00022723"/>
    </source>
</evidence>
<dbReference type="PROSITE" id="PS51819">
    <property type="entry name" value="VOC"/>
    <property type="match status" value="1"/>
</dbReference>
<evidence type="ECO:0000313" key="3">
    <source>
        <dbReference type="EMBL" id="RKM96677.1"/>
    </source>
</evidence>
<dbReference type="Gene3D" id="3.10.180.10">
    <property type="entry name" value="2,3-Dihydroxybiphenyl 1,2-Dioxygenase, domain 1"/>
    <property type="match status" value="1"/>
</dbReference>
<dbReference type="AlphaFoldDB" id="A0A420V5G3"/>
<reference evidence="3 4" key="1">
    <citation type="journal article" date="2014" name="Genome Announc.">
        <title>Draft Genome Sequence of Streptomyces fradiae ATCC 19609, a Strain Highly Sensitive to Antibiotics.</title>
        <authorList>
            <person name="Bekker O.B."/>
            <person name="Klimina K.M."/>
            <person name="Vatlin A.A."/>
            <person name="Zakharevich N.V."/>
            <person name="Kasianov A.S."/>
            <person name="Danilenko V.N."/>
        </authorList>
    </citation>
    <scope>NUCLEOTIDE SEQUENCE [LARGE SCALE GENOMIC DNA]</scope>
    <source>
        <strain evidence="3 4">ATCC 19609</strain>
    </source>
</reference>
<dbReference type="InterPro" id="IPR051785">
    <property type="entry name" value="MMCE/EMCE_epimerase"/>
</dbReference>
<proteinExistence type="predicted"/>
<feature type="domain" description="VOC" evidence="2">
    <location>
        <begin position="5"/>
        <end position="134"/>
    </location>
</feature>